<accession>A0A9N9GGM8</accession>
<evidence type="ECO:0000313" key="1">
    <source>
        <dbReference type="EMBL" id="CAG8600602.1"/>
    </source>
</evidence>
<comment type="caution">
    <text evidence="1">The sequence shown here is derived from an EMBL/GenBank/DDBJ whole genome shotgun (WGS) entry which is preliminary data.</text>
</comment>
<protein>
    <submittedName>
        <fullName evidence="1">7514_t:CDS:1</fullName>
    </submittedName>
</protein>
<evidence type="ECO:0000313" key="2">
    <source>
        <dbReference type="Proteomes" id="UP000789831"/>
    </source>
</evidence>
<dbReference type="AlphaFoldDB" id="A0A9N9GGM8"/>
<name>A0A9N9GGM8_9GLOM</name>
<organism evidence="1 2">
    <name type="scientific">Ambispora gerdemannii</name>
    <dbReference type="NCBI Taxonomy" id="144530"/>
    <lineage>
        <taxon>Eukaryota</taxon>
        <taxon>Fungi</taxon>
        <taxon>Fungi incertae sedis</taxon>
        <taxon>Mucoromycota</taxon>
        <taxon>Glomeromycotina</taxon>
        <taxon>Glomeromycetes</taxon>
        <taxon>Archaeosporales</taxon>
        <taxon>Ambisporaceae</taxon>
        <taxon>Ambispora</taxon>
    </lineage>
</organism>
<sequence>MSSKNTSKNTSTDIFLVSPTKLISAVINFFTYDYSKQADDKFFDDSQSDFLSKCSTPSCEEIKSWPGVVAPFDNEELVEHFEIKSKQQLQEKKKAKKFVKEKKQHSYIPYFNIWWTISELEDEDEEEAKFLENPFYVFDETPSTSSFLPAKAQTTYTPKSYFRNDDEDDDLQNLQYNEECSFFGSIFGSGYSADEDTPRGQFPD</sequence>
<dbReference type="EMBL" id="CAJVPL010002140">
    <property type="protein sequence ID" value="CAG8600602.1"/>
    <property type="molecule type" value="Genomic_DNA"/>
</dbReference>
<dbReference type="OrthoDB" id="10594296at2759"/>
<proteinExistence type="predicted"/>
<keyword evidence="2" id="KW-1185">Reference proteome</keyword>
<dbReference type="Proteomes" id="UP000789831">
    <property type="component" value="Unassembled WGS sequence"/>
</dbReference>
<reference evidence="1" key="1">
    <citation type="submission" date="2021-06" db="EMBL/GenBank/DDBJ databases">
        <authorList>
            <person name="Kallberg Y."/>
            <person name="Tangrot J."/>
            <person name="Rosling A."/>
        </authorList>
    </citation>
    <scope>NUCLEOTIDE SEQUENCE</scope>
    <source>
        <strain evidence="1">MT106</strain>
    </source>
</reference>
<gene>
    <name evidence="1" type="ORF">AGERDE_LOCUS9083</name>
</gene>